<dbReference type="GO" id="GO:0160147">
    <property type="term" value="F:tRNA pseudouridine(38-40) synthase activity"/>
    <property type="evidence" value="ECO:0007669"/>
    <property type="project" value="UniProtKB-EC"/>
</dbReference>
<evidence type="ECO:0000256" key="7">
    <source>
        <dbReference type="RuleBase" id="RU003792"/>
    </source>
</evidence>
<evidence type="ECO:0000256" key="1">
    <source>
        <dbReference type="ARBA" id="ARBA00009375"/>
    </source>
</evidence>
<keyword evidence="2 4" id="KW-0819">tRNA processing</keyword>
<comment type="catalytic activity">
    <reaction evidence="4 7">
        <text>uridine(38/39/40) in tRNA = pseudouridine(38/39/40) in tRNA</text>
        <dbReference type="Rhea" id="RHEA:22376"/>
        <dbReference type="Rhea" id="RHEA-COMP:10085"/>
        <dbReference type="Rhea" id="RHEA-COMP:10087"/>
        <dbReference type="ChEBI" id="CHEBI:65314"/>
        <dbReference type="ChEBI" id="CHEBI:65315"/>
        <dbReference type="EC" id="5.4.99.12"/>
    </reaction>
</comment>
<feature type="domain" description="Pseudouridine synthase I TruA alpha/beta" evidence="8">
    <location>
        <begin position="154"/>
        <end position="256"/>
    </location>
</feature>
<evidence type="ECO:0000256" key="4">
    <source>
        <dbReference type="HAMAP-Rule" id="MF_00171"/>
    </source>
</evidence>
<organism evidence="9 10">
    <name type="scientific">Moraxella porci DSM 25326</name>
    <dbReference type="NCBI Taxonomy" id="573983"/>
    <lineage>
        <taxon>Bacteria</taxon>
        <taxon>Pseudomonadati</taxon>
        <taxon>Pseudomonadota</taxon>
        <taxon>Gammaproteobacteria</taxon>
        <taxon>Moraxellales</taxon>
        <taxon>Moraxellaceae</taxon>
        <taxon>Moraxella</taxon>
    </lineage>
</organism>
<name>A0A1T0CSK1_9GAMM</name>
<dbReference type="GO" id="GO:0003723">
    <property type="term" value="F:RNA binding"/>
    <property type="evidence" value="ECO:0007669"/>
    <property type="project" value="InterPro"/>
</dbReference>
<evidence type="ECO:0000256" key="5">
    <source>
        <dbReference type="PIRSR" id="PIRSR001430-1"/>
    </source>
</evidence>
<evidence type="ECO:0000259" key="8">
    <source>
        <dbReference type="Pfam" id="PF01416"/>
    </source>
</evidence>
<dbReference type="STRING" id="573983.B0681_04520"/>
<dbReference type="HAMAP" id="MF_00171">
    <property type="entry name" value="TruA"/>
    <property type="match status" value="1"/>
</dbReference>
<dbReference type="GO" id="GO:0031119">
    <property type="term" value="P:tRNA pseudouridine synthesis"/>
    <property type="evidence" value="ECO:0007669"/>
    <property type="project" value="UniProtKB-UniRule"/>
</dbReference>
<comment type="caution">
    <text evidence="9">The sequence shown here is derived from an EMBL/GenBank/DDBJ whole genome shotgun (WGS) entry which is preliminary data.</text>
</comment>
<dbReference type="InterPro" id="IPR001406">
    <property type="entry name" value="PsdUridine_synth_TruA"/>
</dbReference>
<dbReference type="Gene3D" id="3.30.70.660">
    <property type="entry name" value="Pseudouridine synthase I, catalytic domain, C-terminal subdomain"/>
    <property type="match status" value="1"/>
</dbReference>
<dbReference type="Pfam" id="PF01416">
    <property type="entry name" value="PseudoU_synth_1"/>
    <property type="match status" value="2"/>
</dbReference>
<gene>
    <name evidence="4" type="primary">truA</name>
    <name evidence="9" type="ORF">B0681_04520</name>
</gene>
<protein>
    <recommendedName>
        <fullName evidence="4">tRNA pseudouridine synthase A</fullName>
        <ecNumber evidence="4">5.4.99.12</ecNumber>
    </recommendedName>
    <alternativeName>
        <fullName evidence="4">tRNA pseudouridine(38-40) synthase</fullName>
    </alternativeName>
    <alternativeName>
        <fullName evidence="4">tRNA pseudouridylate synthase I</fullName>
    </alternativeName>
    <alternativeName>
        <fullName evidence="4">tRNA-uridine isomerase I</fullName>
    </alternativeName>
</protein>
<comment type="caution">
    <text evidence="4">Lacks conserved residue(s) required for the propagation of feature annotation.</text>
</comment>
<dbReference type="SUPFAM" id="SSF55120">
    <property type="entry name" value="Pseudouridine synthase"/>
    <property type="match status" value="1"/>
</dbReference>
<comment type="subunit">
    <text evidence="4">Homodimer.</text>
</comment>
<dbReference type="NCBIfam" id="TIGR00071">
    <property type="entry name" value="hisT_truA"/>
    <property type="match status" value="1"/>
</dbReference>
<evidence type="ECO:0000256" key="6">
    <source>
        <dbReference type="PIRSR" id="PIRSR001430-2"/>
    </source>
</evidence>
<comment type="similarity">
    <text evidence="1 4 7">Belongs to the tRNA pseudouridine synthase TruA family.</text>
</comment>
<dbReference type="AlphaFoldDB" id="A0A1T0CSK1"/>
<evidence type="ECO:0000313" key="9">
    <source>
        <dbReference type="EMBL" id="OOS25297.1"/>
    </source>
</evidence>
<dbReference type="InterPro" id="IPR020095">
    <property type="entry name" value="PsdUridine_synth_TruA_C"/>
</dbReference>
<dbReference type="InterPro" id="IPR020103">
    <property type="entry name" value="PsdUridine_synth_cat_dom_sf"/>
</dbReference>
<dbReference type="Gene3D" id="3.30.70.580">
    <property type="entry name" value="Pseudouridine synthase I, catalytic domain, N-terminal subdomain"/>
    <property type="match status" value="1"/>
</dbReference>
<evidence type="ECO:0000313" key="10">
    <source>
        <dbReference type="Proteomes" id="UP000190683"/>
    </source>
</evidence>
<dbReference type="InterPro" id="IPR020097">
    <property type="entry name" value="PsdUridine_synth_TruA_a/b_dom"/>
</dbReference>
<feature type="domain" description="Pseudouridine synthase I TruA alpha/beta" evidence="8">
    <location>
        <begin position="20"/>
        <end position="114"/>
    </location>
</feature>
<dbReference type="EMBL" id="MUYV01000005">
    <property type="protein sequence ID" value="OOS25297.1"/>
    <property type="molecule type" value="Genomic_DNA"/>
</dbReference>
<feature type="binding site" evidence="4 6">
    <location>
        <position position="121"/>
    </location>
    <ligand>
        <name>substrate</name>
    </ligand>
</feature>
<keyword evidence="3 4" id="KW-0413">Isomerase</keyword>
<accession>A0A1T0CSK1</accession>
<dbReference type="PANTHER" id="PTHR11142:SF0">
    <property type="entry name" value="TRNA PSEUDOURIDINE SYNTHASE-LIKE 1"/>
    <property type="match status" value="1"/>
</dbReference>
<feature type="active site" description="Nucleophile" evidence="4 5">
    <location>
        <position position="63"/>
    </location>
</feature>
<evidence type="ECO:0000256" key="3">
    <source>
        <dbReference type="ARBA" id="ARBA00023235"/>
    </source>
</evidence>
<dbReference type="Proteomes" id="UP000190683">
    <property type="component" value="Unassembled WGS sequence"/>
</dbReference>
<proteinExistence type="inferred from homology"/>
<dbReference type="EC" id="5.4.99.12" evidence="4"/>
<comment type="function">
    <text evidence="4">Formation of pseudouridine at positions 38, 39 and 40 in the anticodon stem and loop of transfer RNAs.</text>
</comment>
<keyword evidence="10" id="KW-1185">Reference proteome</keyword>
<dbReference type="FunFam" id="3.30.70.580:FF:000001">
    <property type="entry name" value="tRNA pseudouridine synthase A"/>
    <property type="match status" value="1"/>
</dbReference>
<evidence type="ECO:0000256" key="2">
    <source>
        <dbReference type="ARBA" id="ARBA00022694"/>
    </source>
</evidence>
<dbReference type="PIRSF" id="PIRSF001430">
    <property type="entry name" value="tRNA_psdUrid_synth"/>
    <property type="match status" value="1"/>
</dbReference>
<dbReference type="CDD" id="cd02570">
    <property type="entry name" value="PseudoU_synth_EcTruA"/>
    <property type="match status" value="1"/>
</dbReference>
<dbReference type="PANTHER" id="PTHR11142">
    <property type="entry name" value="PSEUDOURIDYLATE SYNTHASE"/>
    <property type="match status" value="1"/>
</dbReference>
<reference evidence="9 10" key="1">
    <citation type="submission" date="2017-02" db="EMBL/GenBank/DDBJ databases">
        <title>Draft genome sequence of Moraxella porci CCUG 54912T type strain.</title>
        <authorList>
            <person name="Salva-Serra F."/>
            <person name="Engstrom-Jakobsson H."/>
            <person name="Thorell K."/>
            <person name="Jaen-Luchoro D."/>
            <person name="Gonzales-Siles L."/>
            <person name="Karlsson R."/>
            <person name="Yazdan S."/>
            <person name="Boulund F."/>
            <person name="Johnning A."/>
            <person name="Engstrand L."/>
            <person name="Kristiansson E."/>
            <person name="Moore E."/>
        </authorList>
    </citation>
    <scope>NUCLEOTIDE SEQUENCE [LARGE SCALE GENOMIC DNA]</scope>
    <source>
        <strain evidence="9 10">CCUG 54912</strain>
    </source>
</reference>
<sequence length="277" mass="31066">MDQLEQLAPHPAQVYAVGIEFIGTNYRGWQRQIDAIGVQAVIENALSKIANEPIELIAAGRTDAGVHAGNMVAHFSTHAKRPVYNWLRGVNSMLPDDIALRWMVPMPSEFHARFSAIARRYRYITLNQPYRPAILRHQVTHEYAPLDIDKMIQASQLLVGTHDFSSFRAAACQSNQPVRTVSHADLFTHGAYLVLDIQADGFLHHMVRNIMGALFAIGRGEMAVDELIPLIHAKDRTLAPPTASADGLYFINAYYPEHFQTLLPDEPLTPLWLNLPK</sequence>
<dbReference type="InterPro" id="IPR020094">
    <property type="entry name" value="TruA/RsuA/RluB/E/F_N"/>
</dbReference>